<comment type="caution">
    <text evidence="3">The sequence shown here is derived from an EMBL/GenBank/DDBJ whole genome shotgun (WGS) entry which is preliminary data.</text>
</comment>
<feature type="domain" description="Nephrocystin 3-like N-terminal" evidence="2">
    <location>
        <begin position="171"/>
        <end position="334"/>
    </location>
</feature>
<organism evidence="3 4">
    <name type="scientific">Ephemerocybe angulata</name>
    <dbReference type="NCBI Taxonomy" id="980116"/>
    <lineage>
        <taxon>Eukaryota</taxon>
        <taxon>Fungi</taxon>
        <taxon>Dikarya</taxon>
        <taxon>Basidiomycota</taxon>
        <taxon>Agaricomycotina</taxon>
        <taxon>Agaricomycetes</taxon>
        <taxon>Agaricomycetidae</taxon>
        <taxon>Agaricales</taxon>
        <taxon>Agaricineae</taxon>
        <taxon>Psathyrellaceae</taxon>
        <taxon>Ephemerocybe</taxon>
    </lineage>
</organism>
<proteinExistence type="predicted"/>
<gene>
    <name evidence="3" type="ORF">D9611_001048</name>
</gene>
<accession>A0A8H5BNP7</accession>
<dbReference type="PANTHER" id="PTHR10039">
    <property type="entry name" value="AMELOGENIN"/>
    <property type="match status" value="1"/>
</dbReference>
<keyword evidence="4" id="KW-1185">Reference proteome</keyword>
<dbReference type="Proteomes" id="UP000541558">
    <property type="component" value="Unassembled WGS sequence"/>
</dbReference>
<dbReference type="OrthoDB" id="2872445at2759"/>
<keyword evidence="1" id="KW-0677">Repeat</keyword>
<dbReference type="Pfam" id="PF24883">
    <property type="entry name" value="NPHP3_N"/>
    <property type="match status" value="1"/>
</dbReference>
<reference evidence="3 4" key="1">
    <citation type="journal article" date="2020" name="ISME J.">
        <title>Uncovering the hidden diversity of litter-decomposition mechanisms in mushroom-forming fungi.</title>
        <authorList>
            <person name="Floudas D."/>
            <person name="Bentzer J."/>
            <person name="Ahren D."/>
            <person name="Johansson T."/>
            <person name="Persson P."/>
            <person name="Tunlid A."/>
        </authorList>
    </citation>
    <scope>NUCLEOTIDE SEQUENCE [LARGE SCALE GENOMIC DNA]</scope>
    <source>
        <strain evidence="3 4">CBS 175.51</strain>
    </source>
</reference>
<dbReference type="EMBL" id="JAACJK010000163">
    <property type="protein sequence ID" value="KAF5326421.1"/>
    <property type="molecule type" value="Genomic_DNA"/>
</dbReference>
<evidence type="ECO:0000259" key="2">
    <source>
        <dbReference type="Pfam" id="PF24883"/>
    </source>
</evidence>
<dbReference type="Gene3D" id="3.40.50.300">
    <property type="entry name" value="P-loop containing nucleotide triphosphate hydrolases"/>
    <property type="match status" value="1"/>
</dbReference>
<dbReference type="InterPro" id="IPR027417">
    <property type="entry name" value="P-loop_NTPase"/>
</dbReference>
<name>A0A8H5BNP7_9AGAR</name>
<dbReference type="InterPro" id="IPR056884">
    <property type="entry name" value="NPHP3-like_N"/>
</dbReference>
<dbReference type="PANTHER" id="PTHR10039:SF14">
    <property type="entry name" value="NACHT DOMAIN-CONTAINING PROTEIN"/>
    <property type="match status" value="1"/>
</dbReference>
<dbReference type="SUPFAM" id="SSF52540">
    <property type="entry name" value="P-loop containing nucleoside triphosphate hydrolases"/>
    <property type="match status" value="1"/>
</dbReference>
<evidence type="ECO:0000313" key="4">
    <source>
        <dbReference type="Proteomes" id="UP000541558"/>
    </source>
</evidence>
<dbReference type="AlphaFoldDB" id="A0A8H5BNP7"/>
<evidence type="ECO:0000313" key="3">
    <source>
        <dbReference type="EMBL" id="KAF5326421.1"/>
    </source>
</evidence>
<evidence type="ECO:0000256" key="1">
    <source>
        <dbReference type="ARBA" id="ARBA00022737"/>
    </source>
</evidence>
<sequence>MAYIDESSLVFGSARRLNVGTDCAHRAPTESDVCNRGQCCAVRLFPSFMSSSTLKSLLKAFKSKKPKKSGSNLQPVGSVSTGVVDSTIQASSSSPTASNDPTGAPSFFNKASNFHIQDFKYVEVKNQASAKSSGWDLLVEKTAHTALYDSATRFDRPKCDEDTRVEVLSEIMGWVQDQEAPTRLLCMTGPAGAGKSAIQQTIAEQCSRLGILAASFFFGATDEARNDALPVAATIAYQLCLTSATLRSSISAVVDQDPLIFTKSIEKQVTTLIVNPVLHLQAANLSLVDLPYVILIDGLDECKTEARQAELLEAIDSCITSNKLLPFRVFVASRPELVIFNALQPYGHLHQVAYHIQLDNKYNPDFDIERYFRRRFREIARRCRDLQAQGHLWPSQTDLTSLVVAASGQFIYAATVVRYVEEPRDSPVKRLKAVLSWTLGATTSHPLSSLDELYRQILLKARHIYRDIDNSREDLVMLIRMALDTLLRECYNRDKILFSELGGVDSLLYDLRSLLFISRPSEETDKLPTEGAQKPVALQAHHWTFIEFLSDERRAKDLFVCAGEYTDYAAGSCLAYVDRIIACDEGTVRKDNPMLSSCAWIFHHLISTSWMGLRTIGAIERLLELNWWDWLSLDYTPMGGKLVYHYCIIIPMVQHALSYRYNRPELGKQLAASWETWVRSSGILDLYRRKTRPASPPDFQECERCGLVVVKDRPDAVLCAPRQVTFDVPPSLPPPSSL</sequence>
<protein>
    <recommendedName>
        <fullName evidence="2">Nephrocystin 3-like N-terminal domain-containing protein</fullName>
    </recommendedName>
</protein>